<protein>
    <submittedName>
        <fullName evidence="2">DUF4942 domain-containing protein</fullName>
    </submittedName>
</protein>
<dbReference type="InterPro" id="IPR031339">
    <property type="entry name" value="DUF4942"/>
</dbReference>
<evidence type="ECO:0000313" key="3">
    <source>
        <dbReference type="Proteomes" id="UP001250698"/>
    </source>
</evidence>
<dbReference type="RefSeq" id="WP_315999518.1">
    <property type="nucleotide sequence ID" value="NZ_JAWDJT010000012.1"/>
</dbReference>
<dbReference type="Proteomes" id="UP001250698">
    <property type="component" value="Unassembled WGS sequence"/>
</dbReference>
<dbReference type="CDD" id="cd02440">
    <property type="entry name" value="AdoMet_MTases"/>
    <property type="match status" value="1"/>
</dbReference>
<sequence>MLHPEFFPTPAAVIEKMLEPFYEQRERPYPHRMLKLAGKTVFDPSAGSGALLDYVEESLRKNYSDRGAAKLYCCEVEPDLKATLQGKRHRLVGEDFLQYEGDTIFDLVLMNPPFSCADKHILKAWQVVGAGGDVVALCNSETLRNPYTKTRQQLARVIEQYGQSEELGQVFLQAERPTDVEVSLIRLKKPQQDSPFSFQWESKGREKHAELGEHLYKDQVATRDVIGNMMVQFDQLKEQFVALLRAVDGINFYGKGLVNSEYRSAWEVAQEVVSRRTGRGDYASCYNTFTEAMRQEIWGAILDKLHIKKYLTQKVQENFTAFARAQGYMEVTHESVWSLMSMVMANTGTIMKEAVTDVFDEFTAYYEENRVYQEGWKTNSRWKVNRKVILPYWVNLCKYMETFNVSRHGQLSDIDKVLCYLTGTDYDKCYTIAQALETRFRSLGRIGKGSFYNECQSEFFNIRFFKKGTLHLEFRQEKVWQEFNLAACAGKQWLPEPEMKAYQERKRSPFAPEPQPEAAPVAEVAPVATVRRLAGPGTQLSLLDLAA</sequence>
<evidence type="ECO:0000313" key="2">
    <source>
        <dbReference type="EMBL" id="MDU0372065.1"/>
    </source>
</evidence>
<evidence type="ECO:0000259" key="1">
    <source>
        <dbReference type="Pfam" id="PF13708"/>
    </source>
</evidence>
<reference evidence="2 3" key="1">
    <citation type="submission" date="2023-10" db="EMBL/GenBank/DDBJ databases">
        <title>Hymenobacter endophyticus sp. nov., an isolate from the leaf tissues of wheat.</title>
        <authorList>
            <person name="Dai Y."/>
        </authorList>
    </citation>
    <scope>NUCLEOTIDE SEQUENCE [LARGE SCALE GENOMIC DNA]</scope>
    <source>
        <strain evidence="2 3">ZK17L-C2</strain>
    </source>
</reference>
<name>A0ABU3TL35_9BACT</name>
<feature type="domain" description="DUF4942" evidence="1">
    <location>
        <begin position="291"/>
        <end position="487"/>
    </location>
</feature>
<organism evidence="2 3">
    <name type="scientific">Hymenobacter endophyticus</name>
    <dbReference type="NCBI Taxonomy" id="3076335"/>
    <lineage>
        <taxon>Bacteria</taxon>
        <taxon>Pseudomonadati</taxon>
        <taxon>Bacteroidota</taxon>
        <taxon>Cytophagia</taxon>
        <taxon>Cytophagales</taxon>
        <taxon>Hymenobacteraceae</taxon>
        <taxon>Hymenobacter</taxon>
    </lineage>
</organism>
<accession>A0ABU3TL35</accession>
<comment type="caution">
    <text evidence="2">The sequence shown here is derived from an EMBL/GenBank/DDBJ whole genome shotgun (WGS) entry which is preliminary data.</text>
</comment>
<dbReference type="EMBL" id="JAWDJT010000012">
    <property type="protein sequence ID" value="MDU0372065.1"/>
    <property type="molecule type" value="Genomic_DNA"/>
</dbReference>
<keyword evidence="3" id="KW-1185">Reference proteome</keyword>
<dbReference type="Gene3D" id="3.40.50.150">
    <property type="entry name" value="Vaccinia Virus protein VP39"/>
    <property type="match status" value="1"/>
</dbReference>
<dbReference type="Pfam" id="PF13708">
    <property type="entry name" value="DUF4942"/>
    <property type="match status" value="1"/>
</dbReference>
<proteinExistence type="predicted"/>
<dbReference type="SUPFAM" id="SSF53335">
    <property type="entry name" value="S-adenosyl-L-methionine-dependent methyltransferases"/>
    <property type="match status" value="1"/>
</dbReference>
<gene>
    <name evidence="2" type="ORF">ROI90_16790</name>
</gene>
<dbReference type="InterPro" id="IPR029063">
    <property type="entry name" value="SAM-dependent_MTases_sf"/>
</dbReference>